<dbReference type="KEGG" id="xor:XOC_2001"/>
<dbReference type="HOGENOM" id="CLU_3174803_0_0_6"/>
<protein>
    <submittedName>
        <fullName evidence="1">Uncharacterized protein</fullName>
    </submittedName>
</protein>
<proteinExistence type="predicted"/>
<name>G7TBT0_XANOB</name>
<reference evidence="1 2" key="1">
    <citation type="journal article" date="2011" name="J. Bacteriol.">
        <title>Two new complete genome sequences offer insight into host and tissue specificity of plant pathogenic Xanthomonas spp.</title>
        <authorList>
            <person name="Bogdanove A.J."/>
            <person name="Koebnik R."/>
            <person name="Lu H."/>
            <person name="Furutani A."/>
            <person name="Angiuoli S.V."/>
            <person name="Patil P.B."/>
            <person name="Van Sluys M.A."/>
            <person name="Ryan R.P."/>
            <person name="Meyer D.F."/>
            <person name="Han S.W."/>
            <person name="Aparna G."/>
            <person name="Rajaram M."/>
            <person name="Delcher A.L."/>
            <person name="Phillippy A.M."/>
            <person name="Puiu D."/>
            <person name="Schatz M.C."/>
            <person name="Shumway M."/>
            <person name="Sommer D.D."/>
            <person name="Trapnell C."/>
            <person name="Benahmed F."/>
            <person name="Dimitrov G."/>
            <person name="Madupu R."/>
            <person name="Radune D."/>
            <person name="Sullivan S."/>
            <person name="Jha G."/>
            <person name="Ishihara H."/>
            <person name="Lee S.W."/>
            <person name="Pandey A."/>
            <person name="Sharma V."/>
            <person name="Sriariyanun M."/>
            <person name="Szurek B."/>
            <person name="Vera-Cruz C.M."/>
            <person name="Dorman K.S."/>
            <person name="Ronald P.C."/>
            <person name="Verdier V."/>
            <person name="Dow J.M."/>
            <person name="Sonti R.V."/>
            <person name="Tsuge S."/>
            <person name="Brendel V.P."/>
            <person name="Rabinowicz P.D."/>
            <person name="Leach J.E."/>
            <person name="White F.F."/>
            <person name="Salzberg S.L."/>
        </authorList>
    </citation>
    <scope>NUCLEOTIDE SEQUENCE [LARGE SCALE GENOMIC DNA]</scope>
    <source>
        <strain evidence="1 2">BLS256</strain>
    </source>
</reference>
<evidence type="ECO:0000313" key="2">
    <source>
        <dbReference type="Proteomes" id="UP000008851"/>
    </source>
</evidence>
<dbReference type="AlphaFoldDB" id="G7TBT0"/>
<gene>
    <name evidence="1" type="ORF">XOC_2001</name>
</gene>
<dbReference type="Proteomes" id="UP000008851">
    <property type="component" value="Chromosome"/>
</dbReference>
<organism evidence="1 2">
    <name type="scientific">Xanthomonas oryzae pv. oryzicola (strain BLS256)</name>
    <dbReference type="NCBI Taxonomy" id="383407"/>
    <lineage>
        <taxon>Bacteria</taxon>
        <taxon>Pseudomonadati</taxon>
        <taxon>Pseudomonadota</taxon>
        <taxon>Gammaproteobacteria</taxon>
        <taxon>Lysobacterales</taxon>
        <taxon>Lysobacteraceae</taxon>
        <taxon>Xanthomonas</taxon>
    </lineage>
</organism>
<evidence type="ECO:0000313" key="1">
    <source>
        <dbReference type="EMBL" id="AEQ96151.1"/>
    </source>
</evidence>
<sequence length="47" mass="4927">MPFARKCLAIDACVFGTGQHMAAVAVGVAFDDECAAHGVAFLSRKRS</sequence>
<accession>G7TBT0</accession>
<dbReference type="EMBL" id="CP003057">
    <property type="protein sequence ID" value="AEQ96151.1"/>
    <property type="molecule type" value="Genomic_DNA"/>
</dbReference>